<dbReference type="OrthoDB" id="5989925at2759"/>
<keyword evidence="5" id="KW-0496">Mitochondrion</keyword>
<dbReference type="InterPro" id="IPR026299">
    <property type="entry name" value="MRP-S31"/>
</dbReference>
<keyword evidence="4" id="KW-0689">Ribosomal protein</keyword>
<sequence>MIRLFCVLTSLGYINLIKCMWALNGVYVRLRSSPSRCVTRNSFSFRVSLSECFKVAPVNRQACPCDFGRTEMYRRLLLVVSQGRNTILFAQEGGLLCPTTLPIHRAAITEGKKFLSTSVVVCSEIKDGPELPTQEEKEEDRGKEKSGKDNLLELLGSMKVKVTSKKKVRDLKVLTKEPLASRPSPEAMESAVSMSHKAMADLPPQSKESLSPDLVAAASAAASSMPNPQKAKSELLKQLRKHEALPEAQKKGDVNSIGSIIAEMKVGKRTNFRQNDRPANQIRFDDDGRGYTYDRSLTSEFEGAGRRRGLFGQKRLNIFSLVSEKTEPDAALTVPTLSLWDLELANQIASSTNTLPRNGFEEMIQWTKDGKLWEYPVDNEAGLEEEASVPFHEHVFLEKHLEEGFPSQGPVRHFMELVVVGLSKNPHLTVREKVEHIAWFRQYFDQKEDILREAEAHLN</sequence>
<proteinExistence type="inferred from homology"/>
<gene>
    <name evidence="10" type="ORF">SKAU_G00296080</name>
</gene>
<keyword evidence="11" id="KW-1185">Reference proteome</keyword>
<comment type="similarity">
    <text evidence="2">Belongs to the mitochondrion-specific ribosomal protein mS31 family.</text>
</comment>
<dbReference type="GO" id="GO:0005763">
    <property type="term" value="C:mitochondrial small ribosomal subunit"/>
    <property type="evidence" value="ECO:0007669"/>
    <property type="project" value="InterPro"/>
</dbReference>
<feature type="compositionally biased region" description="Basic and acidic residues" evidence="9">
    <location>
        <begin position="139"/>
        <end position="149"/>
    </location>
</feature>
<dbReference type="Pfam" id="PF15433">
    <property type="entry name" value="MRP-S31"/>
    <property type="match status" value="1"/>
</dbReference>
<organism evidence="10 11">
    <name type="scientific">Synaphobranchus kaupii</name>
    <name type="common">Kaup's arrowtooth eel</name>
    <dbReference type="NCBI Taxonomy" id="118154"/>
    <lineage>
        <taxon>Eukaryota</taxon>
        <taxon>Metazoa</taxon>
        <taxon>Chordata</taxon>
        <taxon>Craniata</taxon>
        <taxon>Vertebrata</taxon>
        <taxon>Euteleostomi</taxon>
        <taxon>Actinopterygii</taxon>
        <taxon>Neopterygii</taxon>
        <taxon>Teleostei</taxon>
        <taxon>Anguilliformes</taxon>
        <taxon>Synaphobranchidae</taxon>
        <taxon>Synaphobranchus</taxon>
    </lineage>
</organism>
<evidence type="ECO:0000256" key="9">
    <source>
        <dbReference type="SAM" id="MobiDB-lite"/>
    </source>
</evidence>
<evidence type="ECO:0000313" key="10">
    <source>
        <dbReference type="EMBL" id="KAJ8345415.1"/>
    </source>
</evidence>
<dbReference type="AlphaFoldDB" id="A0A9Q1IKN1"/>
<evidence type="ECO:0000256" key="7">
    <source>
        <dbReference type="ARBA" id="ARBA00035133"/>
    </source>
</evidence>
<evidence type="ECO:0000256" key="1">
    <source>
        <dbReference type="ARBA" id="ARBA00004173"/>
    </source>
</evidence>
<keyword evidence="6" id="KW-0687">Ribonucleoprotein</keyword>
<keyword evidence="3" id="KW-0809">Transit peptide</keyword>
<name>A0A9Q1IKN1_SYNKA</name>
<comment type="caution">
    <text evidence="10">The sequence shown here is derived from an EMBL/GenBank/DDBJ whole genome shotgun (WGS) entry which is preliminary data.</text>
</comment>
<comment type="subcellular location">
    <subcellularLocation>
        <location evidence="1">Mitochondrion</location>
    </subcellularLocation>
</comment>
<dbReference type="PANTHER" id="PTHR13231">
    <property type="entry name" value="MITOCHONDRIAL RIBOSOMAL PROTEIN S31"/>
    <property type="match status" value="1"/>
</dbReference>
<evidence type="ECO:0000256" key="2">
    <source>
        <dbReference type="ARBA" id="ARBA00011057"/>
    </source>
</evidence>
<evidence type="ECO:0000256" key="4">
    <source>
        <dbReference type="ARBA" id="ARBA00022980"/>
    </source>
</evidence>
<evidence type="ECO:0000256" key="3">
    <source>
        <dbReference type="ARBA" id="ARBA00022946"/>
    </source>
</evidence>
<evidence type="ECO:0000256" key="8">
    <source>
        <dbReference type="ARBA" id="ARBA00035363"/>
    </source>
</evidence>
<feature type="region of interest" description="Disordered" evidence="9">
    <location>
        <begin position="126"/>
        <end position="149"/>
    </location>
</feature>
<reference evidence="10" key="1">
    <citation type="journal article" date="2023" name="Science">
        <title>Genome structures resolve the early diversification of teleost fishes.</title>
        <authorList>
            <person name="Parey E."/>
            <person name="Louis A."/>
            <person name="Montfort J."/>
            <person name="Bouchez O."/>
            <person name="Roques C."/>
            <person name="Iampietro C."/>
            <person name="Lluch J."/>
            <person name="Castinel A."/>
            <person name="Donnadieu C."/>
            <person name="Desvignes T."/>
            <person name="Floi Bucao C."/>
            <person name="Jouanno E."/>
            <person name="Wen M."/>
            <person name="Mejri S."/>
            <person name="Dirks R."/>
            <person name="Jansen H."/>
            <person name="Henkel C."/>
            <person name="Chen W.J."/>
            <person name="Zahm M."/>
            <person name="Cabau C."/>
            <person name="Klopp C."/>
            <person name="Thompson A.W."/>
            <person name="Robinson-Rechavi M."/>
            <person name="Braasch I."/>
            <person name="Lecointre G."/>
            <person name="Bobe J."/>
            <person name="Postlethwait J.H."/>
            <person name="Berthelot C."/>
            <person name="Roest Crollius H."/>
            <person name="Guiguen Y."/>
        </authorList>
    </citation>
    <scope>NUCLEOTIDE SEQUENCE</scope>
    <source>
        <strain evidence="10">WJC10195</strain>
    </source>
</reference>
<evidence type="ECO:0000313" key="11">
    <source>
        <dbReference type="Proteomes" id="UP001152622"/>
    </source>
</evidence>
<dbReference type="Proteomes" id="UP001152622">
    <property type="component" value="Chromosome 12"/>
</dbReference>
<protein>
    <recommendedName>
        <fullName evidence="7">Small ribosomal subunit protein mS31</fullName>
    </recommendedName>
    <alternativeName>
        <fullName evidence="8">28S ribosomal protein S31, mitochondrial</fullName>
    </alternativeName>
</protein>
<dbReference type="EMBL" id="JAINUF010000012">
    <property type="protein sequence ID" value="KAJ8345415.1"/>
    <property type="molecule type" value="Genomic_DNA"/>
</dbReference>
<evidence type="ECO:0000256" key="6">
    <source>
        <dbReference type="ARBA" id="ARBA00023274"/>
    </source>
</evidence>
<accession>A0A9Q1IKN1</accession>
<evidence type="ECO:0000256" key="5">
    <source>
        <dbReference type="ARBA" id="ARBA00023128"/>
    </source>
</evidence>
<dbReference type="PANTHER" id="PTHR13231:SF3">
    <property type="entry name" value="SMALL RIBOSOMAL SUBUNIT PROTEIN MS31"/>
    <property type="match status" value="1"/>
</dbReference>
<dbReference type="GO" id="GO:0003735">
    <property type="term" value="F:structural constituent of ribosome"/>
    <property type="evidence" value="ECO:0007669"/>
    <property type="project" value="InterPro"/>
</dbReference>